<evidence type="ECO:0000313" key="4">
    <source>
        <dbReference type="Proteomes" id="UP000683507"/>
    </source>
</evidence>
<name>A0A916NSQ1_9FLAO</name>
<dbReference type="GO" id="GO:0016020">
    <property type="term" value="C:membrane"/>
    <property type="evidence" value="ECO:0007669"/>
    <property type="project" value="TreeGrafter"/>
</dbReference>
<dbReference type="RefSeq" id="WP_258542635.1">
    <property type="nucleotide sequence ID" value="NZ_OU015584.1"/>
</dbReference>
<dbReference type="GO" id="GO:0000271">
    <property type="term" value="P:polysaccharide biosynthetic process"/>
    <property type="evidence" value="ECO:0007669"/>
    <property type="project" value="TreeGrafter"/>
</dbReference>
<feature type="transmembrane region" description="Helical" evidence="1">
    <location>
        <begin position="79"/>
        <end position="97"/>
    </location>
</feature>
<dbReference type="InterPro" id="IPR002656">
    <property type="entry name" value="Acyl_transf_3_dom"/>
</dbReference>
<feature type="transmembrane region" description="Helical" evidence="1">
    <location>
        <begin position="241"/>
        <end position="259"/>
    </location>
</feature>
<keyword evidence="1" id="KW-0472">Membrane</keyword>
<feature type="transmembrane region" description="Helical" evidence="1">
    <location>
        <begin position="306"/>
        <end position="324"/>
    </location>
</feature>
<dbReference type="InterPro" id="IPR050879">
    <property type="entry name" value="Acyltransferase_3"/>
</dbReference>
<feature type="transmembrane region" description="Helical" evidence="1">
    <location>
        <begin position="103"/>
        <end position="120"/>
    </location>
</feature>
<feature type="domain" description="Acyltransferase 3" evidence="2">
    <location>
        <begin position="5"/>
        <end position="295"/>
    </location>
</feature>
<proteinExistence type="predicted"/>
<keyword evidence="1" id="KW-1133">Transmembrane helix</keyword>
<gene>
    <name evidence="3" type="ORF">CRYO30217_02405</name>
</gene>
<dbReference type="Pfam" id="PF01757">
    <property type="entry name" value="Acyl_transf_3"/>
    <property type="match status" value="1"/>
</dbReference>
<keyword evidence="1" id="KW-0812">Transmembrane</keyword>
<feature type="transmembrane region" description="Helical" evidence="1">
    <location>
        <begin position="158"/>
        <end position="178"/>
    </location>
</feature>
<dbReference type="AlphaFoldDB" id="A0A916NSQ1"/>
<evidence type="ECO:0000313" key="3">
    <source>
        <dbReference type="EMBL" id="CAG5084206.1"/>
    </source>
</evidence>
<evidence type="ECO:0000256" key="1">
    <source>
        <dbReference type="SAM" id="Phobius"/>
    </source>
</evidence>
<feature type="transmembrane region" description="Helical" evidence="1">
    <location>
        <begin position="12"/>
        <end position="29"/>
    </location>
</feature>
<dbReference type="EMBL" id="OU015584">
    <property type="protein sequence ID" value="CAG5084206.1"/>
    <property type="molecule type" value="Genomic_DNA"/>
</dbReference>
<feature type="transmembrane region" description="Helical" evidence="1">
    <location>
        <begin position="35"/>
        <end position="59"/>
    </location>
</feature>
<sequence length="339" mass="38920">MKYIKGFDTLRAISIAMVVTAHSLPNLWIQDHRIWYLISGDTGVLVFFVISGFLITTLLLKEKRMNGIINLKKFFARRFLRLLPPLVIFYLAILVLMTTGLIQETYIGLAISACYLYNFVPNKFYTAELGHTWSLALEEQFYFSWPFIISFIKEKRTLLVLGAFAILFSLLFLLFIYPIEFLGHFKAHRWFIPAISPIMIGAMLAIAKDQISEVISKNWLLVIGLVFFYTTPLYFPKELLMISPIFQSFGIAFLLLLILNNQGSTGVAVLNNSATSYIGKISYGIYVYQGLFLRTGPGSDQWFQQFPQNIILTLVCAILSFEFLEKYFLKKKKSYSVVN</sequence>
<feature type="transmembrane region" description="Helical" evidence="1">
    <location>
        <begin position="266"/>
        <end position="286"/>
    </location>
</feature>
<protein>
    <recommendedName>
        <fullName evidence="2">Acyltransferase 3 domain-containing protein</fullName>
    </recommendedName>
</protein>
<feature type="transmembrane region" description="Helical" evidence="1">
    <location>
        <begin position="219"/>
        <end position="235"/>
    </location>
</feature>
<dbReference type="PANTHER" id="PTHR23028">
    <property type="entry name" value="ACETYLTRANSFERASE"/>
    <property type="match status" value="1"/>
</dbReference>
<keyword evidence="4" id="KW-1185">Reference proteome</keyword>
<accession>A0A916NSQ1</accession>
<dbReference type="KEGG" id="ptan:CRYO30217_02405"/>
<reference evidence="3" key="1">
    <citation type="submission" date="2021-04" db="EMBL/GenBank/DDBJ databases">
        <authorList>
            <person name="Rodrigo-Torres L."/>
            <person name="Arahal R. D."/>
            <person name="Lucena T."/>
        </authorList>
    </citation>
    <scope>NUCLEOTIDE SEQUENCE</scope>
    <source>
        <strain evidence="3">AS29M-1</strain>
    </source>
</reference>
<dbReference type="Proteomes" id="UP000683507">
    <property type="component" value="Chromosome"/>
</dbReference>
<dbReference type="GO" id="GO:0016747">
    <property type="term" value="F:acyltransferase activity, transferring groups other than amino-acyl groups"/>
    <property type="evidence" value="ECO:0007669"/>
    <property type="project" value="InterPro"/>
</dbReference>
<feature type="transmembrane region" description="Helical" evidence="1">
    <location>
        <begin position="190"/>
        <end position="207"/>
    </location>
</feature>
<organism evidence="3 4">
    <name type="scientific">Parvicella tangerina</name>
    <dbReference type="NCBI Taxonomy" id="2829795"/>
    <lineage>
        <taxon>Bacteria</taxon>
        <taxon>Pseudomonadati</taxon>
        <taxon>Bacteroidota</taxon>
        <taxon>Flavobacteriia</taxon>
        <taxon>Flavobacteriales</taxon>
        <taxon>Parvicellaceae</taxon>
        <taxon>Parvicella</taxon>
    </lineage>
</organism>
<evidence type="ECO:0000259" key="2">
    <source>
        <dbReference type="Pfam" id="PF01757"/>
    </source>
</evidence>
<dbReference type="PANTHER" id="PTHR23028:SF53">
    <property type="entry name" value="ACYL_TRANSF_3 DOMAIN-CONTAINING PROTEIN"/>
    <property type="match status" value="1"/>
</dbReference>